<dbReference type="GO" id="GO:0005886">
    <property type="term" value="C:plasma membrane"/>
    <property type="evidence" value="ECO:0007669"/>
    <property type="project" value="UniProtKB-SubCell"/>
</dbReference>
<evidence type="ECO:0000256" key="7">
    <source>
        <dbReference type="SAM" id="Phobius"/>
    </source>
</evidence>
<keyword evidence="4" id="KW-1003">Cell membrane</keyword>
<evidence type="ECO:0000313" key="10">
    <source>
        <dbReference type="Proteomes" id="UP000002332"/>
    </source>
</evidence>
<dbReference type="InterPro" id="IPR027705">
    <property type="entry name" value="Flotillin_fam"/>
</dbReference>
<name>A4V7I1_PSEFS</name>
<proteinExistence type="inferred from homology"/>
<keyword evidence="7" id="KW-1133">Transmembrane helix</keyword>
<dbReference type="PANTHER" id="PTHR13806">
    <property type="entry name" value="FLOTILLIN-RELATED"/>
    <property type="match status" value="1"/>
</dbReference>
<dbReference type="SUPFAM" id="SSF117892">
    <property type="entry name" value="Band 7/SPFH domain"/>
    <property type="match status" value="1"/>
</dbReference>
<comment type="similarity">
    <text evidence="3">Belongs to the band 7/mec-2 family. Flotillin subfamily.</text>
</comment>
<keyword evidence="9" id="KW-0614">Plasmid</keyword>
<gene>
    <name evidence="9" type="ordered locus">pQBR0086</name>
</gene>
<evidence type="ECO:0000313" key="9">
    <source>
        <dbReference type="EMBL" id="CAM96118.1"/>
    </source>
</evidence>
<dbReference type="InterPro" id="IPR001107">
    <property type="entry name" value="Band_7"/>
</dbReference>
<evidence type="ECO:0000259" key="8">
    <source>
        <dbReference type="Pfam" id="PF01145"/>
    </source>
</evidence>
<evidence type="ECO:0000256" key="2">
    <source>
        <dbReference type="ARBA" id="ARBA00004236"/>
    </source>
</evidence>
<dbReference type="Proteomes" id="UP000002332">
    <property type="component" value="Plasmid pQBR103"/>
</dbReference>
<evidence type="ECO:0000256" key="1">
    <source>
        <dbReference type="ARBA" id="ARBA00004167"/>
    </source>
</evidence>
<reference evidence="9 10" key="1">
    <citation type="journal article" date="2007" name="ISME J.">
        <title>Sequence-based analysis of pQBR103; a representative of a unique, transfer-proficient mega plasmid resident in the microbial community of sugar beet.</title>
        <authorList>
            <person name="Tett A."/>
            <person name="Spiers A.J."/>
            <person name="Crossman L.C."/>
            <person name="Ager D."/>
            <person name="Ciric L."/>
            <person name="Dow J.M."/>
            <person name="Fry J.C."/>
            <person name="Harris D."/>
            <person name="Lilley A."/>
            <person name="Oliver A."/>
            <person name="Parkhill J."/>
            <person name="Quail M.A."/>
            <person name="Rainey P.B."/>
            <person name="Saunders N.J."/>
            <person name="Seeger K."/>
            <person name="Snyder L.A.S."/>
            <person name="Squares R."/>
            <person name="Thomas C.M."/>
            <person name="Turner S.L."/>
            <person name="Zhang X.-X."/>
            <person name="Field D."/>
            <person name="Bailey M.J."/>
        </authorList>
    </citation>
    <scope>NUCLEOTIDE SEQUENCE [LARGE SCALE GENOMIC DNA]</scope>
    <source>
        <strain evidence="9 10">SBW25</strain>
    </source>
</reference>
<sequence>MNDLVAPFLIGVLVIVVLLVGSLAMFKAFYRKVDQGIALIVNDLSSQPKVHFTGAMVYPIIYRAEEMPLRLVPIELSRRAKEGLICKDNLRADIDVVFYVRVNESADDVLKVAKAVGVQRASDPKAIRELFQAKFSEALKSVGRQHDLLDLFQNRLNFRDDIVAAIGKDLNGYALEDVAIDHLEQTPREHLDPDNIIDAQGIKTIVELTSAQNISTNELERSRDLKIKEQNVDSKEKELELDRRQAEAQAKSKQDIVELQARAESASAIVVQETRLATRQAEVDTDTKIEVAEEGKTREVELASAARRTAVVVVEEGVNKARMLAEVESKREVQSKQIDADGEVEKKKTEIAEFVRERVAIDKTVAMEEEAINEVREVSAADRLRQVRVIEADAKAQESKVSTVAAAEAEAESAEHRARAVTTSAAAELEAAQKGAEAKKATAQGIEAEAAAPGLADAKVRVASADAIKAVGIAEAEVAELRMASEARGRTALGDANAAATRAEGLAESAVIESRYSAEAKGLTEKFQALNGLSAESRAHEEFRMELQSTQEQVLAQVAASKDIARESASVMAAALDGAKVEIIGGSATNVPDQLAAGLGIGKLFDGMGRSPIVQGAIGALAARSNASKAPVAPRTEAEAAAS</sequence>
<dbReference type="InterPro" id="IPR036013">
    <property type="entry name" value="Band_7/SPFH_dom_sf"/>
</dbReference>
<protein>
    <recommendedName>
        <fullName evidence="8">Band 7 domain-containing protein</fullName>
    </recommendedName>
</protein>
<keyword evidence="5 7" id="KW-0472">Membrane</keyword>
<accession>A4V7I1</accession>
<evidence type="ECO:0000256" key="3">
    <source>
        <dbReference type="ARBA" id="ARBA00007161"/>
    </source>
</evidence>
<dbReference type="PANTHER" id="PTHR13806:SF31">
    <property type="entry name" value="FLOTILLIN-LIKE PROTEIN 1-RELATED"/>
    <property type="match status" value="1"/>
</dbReference>
<evidence type="ECO:0000256" key="6">
    <source>
        <dbReference type="SAM" id="Coils"/>
    </source>
</evidence>
<feature type="domain" description="Band 7" evidence="8">
    <location>
        <begin position="33"/>
        <end position="183"/>
    </location>
</feature>
<dbReference type="EMBL" id="AM235768">
    <property type="protein sequence ID" value="CAM96118.1"/>
    <property type="molecule type" value="Genomic_DNA"/>
</dbReference>
<feature type="coiled-coil region" evidence="6">
    <location>
        <begin position="225"/>
        <end position="256"/>
    </location>
</feature>
<dbReference type="Pfam" id="PF01145">
    <property type="entry name" value="Band_7"/>
    <property type="match status" value="1"/>
</dbReference>
<keyword evidence="6" id="KW-0175">Coiled coil</keyword>
<dbReference type="AlphaFoldDB" id="A4V7I1"/>
<feature type="transmembrane region" description="Helical" evidence="7">
    <location>
        <begin position="6"/>
        <end position="26"/>
    </location>
</feature>
<evidence type="ECO:0000256" key="4">
    <source>
        <dbReference type="ARBA" id="ARBA00022475"/>
    </source>
</evidence>
<dbReference type="RefSeq" id="WP_011922895.1">
    <property type="nucleotide sequence ID" value="NC_009444.1"/>
</dbReference>
<keyword evidence="7" id="KW-0812">Transmembrane</keyword>
<evidence type="ECO:0000256" key="5">
    <source>
        <dbReference type="ARBA" id="ARBA00023136"/>
    </source>
</evidence>
<comment type="subcellular location">
    <subcellularLocation>
        <location evidence="2">Cell membrane</location>
    </subcellularLocation>
    <subcellularLocation>
        <location evidence="1">Membrane</location>
        <topology evidence="1">Single-pass membrane protein</topology>
    </subcellularLocation>
</comment>
<organism evidence="9 10">
    <name type="scientific">Pseudomonas fluorescens (strain SBW25)</name>
    <dbReference type="NCBI Taxonomy" id="216595"/>
    <lineage>
        <taxon>Bacteria</taxon>
        <taxon>Pseudomonadati</taxon>
        <taxon>Pseudomonadota</taxon>
        <taxon>Gammaproteobacteria</taxon>
        <taxon>Pseudomonadales</taxon>
        <taxon>Pseudomonadaceae</taxon>
        <taxon>Pseudomonas</taxon>
    </lineage>
</organism>
<dbReference type="Gene3D" id="3.30.479.30">
    <property type="entry name" value="Band 7 domain"/>
    <property type="match status" value="1"/>
</dbReference>
<geneLocation type="plasmid" evidence="9 10">
    <name>pQBR103</name>
</geneLocation>
<dbReference type="PATRIC" id="fig|216595.4.peg.54"/>